<proteinExistence type="predicted"/>
<accession>L0K3D7</accession>
<keyword evidence="3" id="KW-1185">Reference proteome</keyword>
<reference evidence="2 3" key="1">
    <citation type="submission" date="2012-11" db="EMBL/GenBank/DDBJ databases">
        <title>FINISHED of Natronococcus occultus SP4, DSM 3396.</title>
        <authorList>
            <consortium name="DOE Joint Genome Institute"/>
            <person name="Eisen J."/>
            <person name="Huntemann M."/>
            <person name="Wei C.-L."/>
            <person name="Han J."/>
            <person name="Detter J.C."/>
            <person name="Han C."/>
            <person name="Tapia R."/>
            <person name="Chen A."/>
            <person name="Kyrpides N."/>
            <person name="Mavromatis K."/>
            <person name="Markowitz V."/>
            <person name="Szeto E."/>
            <person name="Ivanova N."/>
            <person name="Mikhailova N."/>
            <person name="Ovchinnikova G."/>
            <person name="Pagani I."/>
            <person name="Pati A."/>
            <person name="Goodwin L."/>
            <person name="Nordberg H.P."/>
            <person name="Cantor M.N."/>
            <person name="Hua S.X."/>
            <person name="Woyke T."/>
            <person name="Eisen J."/>
            <person name="Klenk H.-P."/>
            <person name="Klenk H.-P."/>
        </authorList>
    </citation>
    <scope>NUCLEOTIDE SEQUENCE [LARGE SCALE GENOMIC DNA]</scope>
    <source>
        <strain evidence="2 3">SP4</strain>
        <plasmid evidence="3">Plasmid 1</plasmid>
    </source>
</reference>
<dbReference type="GeneID" id="14405791"/>
<organism evidence="2 3">
    <name type="scientific">Natronococcus occultus SP4</name>
    <dbReference type="NCBI Taxonomy" id="694430"/>
    <lineage>
        <taxon>Archaea</taxon>
        <taxon>Methanobacteriati</taxon>
        <taxon>Methanobacteriota</taxon>
        <taxon>Stenosarchaea group</taxon>
        <taxon>Halobacteria</taxon>
        <taxon>Halobacteriales</taxon>
        <taxon>Natrialbaceae</taxon>
        <taxon>Natronococcus</taxon>
    </lineage>
</organism>
<gene>
    <name evidence="2" type="ORF">Natoc_4362</name>
</gene>
<keyword evidence="2" id="KW-0614">Plasmid</keyword>
<dbReference type="AlphaFoldDB" id="L0K3D7"/>
<geneLocation type="plasmid" evidence="2">
    <name>1</name>
</geneLocation>
<dbReference type="EMBL" id="CP003930">
    <property type="protein sequence ID" value="AGB39782.1"/>
    <property type="molecule type" value="Genomic_DNA"/>
</dbReference>
<evidence type="ECO:0000313" key="2">
    <source>
        <dbReference type="EMBL" id="AGB39782.1"/>
    </source>
</evidence>
<evidence type="ECO:0000313" key="3">
    <source>
        <dbReference type="Proteomes" id="UP000010878"/>
    </source>
</evidence>
<dbReference type="HOGENOM" id="CLU_2712943_0_0_2"/>
<protein>
    <submittedName>
        <fullName evidence="2">Uncharacterized protein</fullName>
    </submittedName>
</protein>
<name>L0K3D7_9EURY</name>
<dbReference type="Proteomes" id="UP000010878">
    <property type="component" value="Plasmid 1"/>
</dbReference>
<evidence type="ECO:0000256" key="1">
    <source>
        <dbReference type="SAM" id="MobiDB-lite"/>
    </source>
</evidence>
<feature type="region of interest" description="Disordered" evidence="1">
    <location>
        <begin position="52"/>
        <end position="72"/>
    </location>
</feature>
<sequence length="72" mass="7965">MRRDLENRLSRLEGRGNGDKDGLQITISMHKVDENGENAGVVKEIQCGFGENGGWYSKQTDDIDSVGVSHED</sequence>
<dbReference type="KEGG" id="nou:Natoc_4362"/>
<feature type="region of interest" description="Disordered" evidence="1">
    <location>
        <begin position="1"/>
        <end position="22"/>
    </location>
</feature>
<dbReference type="RefSeq" id="WP_015323213.1">
    <property type="nucleotide sequence ID" value="NC_019975.1"/>
</dbReference>